<feature type="transmembrane region" description="Helical" evidence="9">
    <location>
        <begin position="358"/>
        <end position="385"/>
    </location>
</feature>
<dbReference type="CDD" id="cd17359">
    <property type="entry name" value="MFS_XylE_like"/>
    <property type="match status" value="1"/>
</dbReference>
<feature type="transmembrane region" description="Helical" evidence="9">
    <location>
        <begin position="51"/>
        <end position="71"/>
    </location>
</feature>
<dbReference type="PROSITE" id="PS00216">
    <property type="entry name" value="SUGAR_TRANSPORT_1"/>
    <property type="match status" value="2"/>
</dbReference>
<keyword evidence="5 9" id="KW-0812">Transmembrane</keyword>
<feature type="transmembrane region" description="Helical" evidence="9">
    <location>
        <begin position="137"/>
        <end position="155"/>
    </location>
</feature>
<evidence type="ECO:0000256" key="3">
    <source>
        <dbReference type="ARBA" id="ARBA00022448"/>
    </source>
</evidence>
<feature type="transmembrane region" description="Helical" evidence="9">
    <location>
        <begin position="331"/>
        <end position="352"/>
    </location>
</feature>
<evidence type="ECO:0000256" key="5">
    <source>
        <dbReference type="ARBA" id="ARBA00022692"/>
    </source>
</evidence>
<comment type="subcellular location">
    <subcellularLocation>
        <location evidence="1">Cell membrane</location>
        <topology evidence="1">Multi-pass membrane protein</topology>
    </subcellularLocation>
</comment>
<evidence type="ECO:0000256" key="9">
    <source>
        <dbReference type="SAM" id="Phobius"/>
    </source>
</evidence>
<dbReference type="InterPro" id="IPR005829">
    <property type="entry name" value="Sugar_transporter_CS"/>
</dbReference>
<evidence type="ECO:0000256" key="2">
    <source>
        <dbReference type="ARBA" id="ARBA00010992"/>
    </source>
</evidence>
<dbReference type="PROSITE" id="PS50850">
    <property type="entry name" value="MFS"/>
    <property type="match status" value="1"/>
</dbReference>
<feature type="domain" description="Major facilitator superfamily (MFS) profile" evidence="10">
    <location>
        <begin position="13"/>
        <end position="452"/>
    </location>
</feature>
<dbReference type="InterPro" id="IPR005828">
    <property type="entry name" value="MFS_sugar_transport-like"/>
</dbReference>
<feature type="transmembrane region" description="Helical" evidence="9">
    <location>
        <begin position="427"/>
        <end position="448"/>
    </location>
</feature>
<feature type="transmembrane region" description="Helical" evidence="9">
    <location>
        <begin position="260"/>
        <end position="282"/>
    </location>
</feature>
<comment type="similarity">
    <text evidence="2 8">Belongs to the major facilitator superfamily. Sugar transporter (TC 2.A.1.1) family.</text>
</comment>
<proteinExistence type="inferred from homology"/>
<feature type="transmembrane region" description="Helical" evidence="9">
    <location>
        <begin position="302"/>
        <end position="324"/>
    </location>
</feature>
<dbReference type="EMBL" id="CP103141">
    <property type="protein sequence ID" value="UVQ72803.1"/>
    <property type="molecule type" value="Genomic_DNA"/>
</dbReference>
<dbReference type="PANTHER" id="PTHR48020:SF12">
    <property type="entry name" value="PROTON MYO-INOSITOL COTRANSPORTER"/>
    <property type="match status" value="1"/>
</dbReference>
<evidence type="ECO:0000256" key="6">
    <source>
        <dbReference type="ARBA" id="ARBA00022989"/>
    </source>
</evidence>
<evidence type="ECO:0000313" key="11">
    <source>
        <dbReference type="EMBL" id="UVQ72803.1"/>
    </source>
</evidence>
<name>A0ABY5T4J5_9BACE</name>
<dbReference type="Proteomes" id="UP001060104">
    <property type="component" value="Chromosome"/>
</dbReference>
<reference evidence="11" key="1">
    <citation type="submission" date="2022-08" db="EMBL/GenBank/DDBJ databases">
        <title>Genome Sequencing of Bacteroides fragilis Group Isolates with Nanopore Technology.</title>
        <authorList>
            <person name="Tisza M.J."/>
            <person name="Smith D."/>
            <person name="Dekker J.P."/>
        </authorList>
    </citation>
    <scope>NUCLEOTIDE SEQUENCE</scope>
    <source>
        <strain evidence="11">BFG-527</strain>
    </source>
</reference>
<feature type="transmembrane region" description="Helical" evidence="9">
    <location>
        <begin position="182"/>
        <end position="204"/>
    </location>
</feature>
<keyword evidence="3 8" id="KW-0813">Transport</keyword>
<dbReference type="NCBIfam" id="TIGR00879">
    <property type="entry name" value="SP"/>
    <property type="match status" value="1"/>
</dbReference>
<keyword evidence="7 9" id="KW-0472">Membrane</keyword>
<dbReference type="InterPro" id="IPR020846">
    <property type="entry name" value="MFS_dom"/>
</dbReference>
<evidence type="ECO:0000256" key="7">
    <source>
        <dbReference type="ARBA" id="ARBA00023136"/>
    </source>
</evidence>
<gene>
    <name evidence="11" type="ORF">NXY30_17205</name>
</gene>
<dbReference type="InterPro" id="IPR003663">
    <property type="entry name" value="Sugar/inositol_transpt"/>
</dbReference>
<feature type="transmembrane region" description="Helical" evidence="9">
    <location>
        <begin position="7"/>
        <end position="31"/>
    </location>
</feature>
<keyword evidence="6 9" id="KW-1133">Transmembrane helix</keyword>
<dbReference type="PROSITE" id="PS00217">
    <property type="entry name" value="SUGAR_TRANSPORT_2"/>
    <property type="match status" value="1"/>
</dbReference>
<dbReference type="Pfam" id="PF00083">
    <property type="entry name" value="Sugar_tr"/>
    <property type="match status" value="1"/>
</dbReference>
<organism evidence="11 12">
    <name type="scientific">Bacteroides faecis</name>
    <dbReference type="NCBI Taxonomy" id="674529"/>
    <lineage>
        <taxon>Bacteria</taxon>
        <taxon>Pseudomonadati</taxon>
        <taxon>Bacteroidota</taxon>
        <taxon>Bacteroidia</taxon>
        <taxon>Bacteroidales</taxon>
        <taxon>Bacteroidaceae</taxon>
        <taxon>Bacteroides</taxon>
    </lineage>
</organism>
<feature type="transmembrane region" description="Helical" evidence="9">
    <location>
        <begin position="397"/>
        <end position="421"/>
    </location>
</feature>
<evidence type="ECO:0000256" key="4">
    <source>
        <dbReference type="ARBA" id="ARBA00022475"/>
    </source>
</evidence>
<feature type="transmembrane region" description="Helical" evidence="9">
    <location>
        <begin position="104"/>
        <end position="125"/>
    </location>
</feature>
<dbReference type="Gene3D" id="1.20.1250.20">
    <property type="entry name" value="MFS general substrate transporter like domains"/>
    <property type="match status" value="1"/>
</dbReference>
<protein>
    <submittedName>
        <fullName evidence="11">Sugar porter family MFS transporter</fullName>
    </submittedName>
</protein>
<sequence>MKSAINFSYLIFLSVVAALGGFLFGYDTAVISGTIAQVSQLFQLDALQQGWYVGCALIGSIAGVLFAGILSDKLGRKLTMVISAVLFSTSALGCAISADFTQLVIYRIIGGVGIGVVSIVSPLYISEVSVAQYRGRLVSLYQLAVTVGFLGAYLVNYQLLGYAQSGSQLSIDWLNKIFVTEVWRGMLGMEMLPAVLFFIIIFFIPESPRWLIVKGKEEKAVNILEKIYNSVSEATSQLNETKSVLTSETKSEWVLLMKPGIFKAVIIGVCIAILGQFMGVNAVLYYGPSIFENAGLSGGDSLFYQVLVGLVNTLTTVLALVIIDKVGRKKLVYYGVSGMVVSLLLIGAYFLFGESLGVSSLFLLIFFLFYVFCCAVSICAVVFVLLSEMYPTKVRGLAMSIAGFALWIGTYLIGQLTPWMLQNLTPAGTFFLFAIMCVPYMLIVWKLVPETTGKSLEEIERYWTGSGQREKKTLITIN</sequence>
<dbReference type="SUPFAM" id="SSF103473">
    <property type="entry name" value="MFS general substrate transporter"/>
    <property type="match status" value="1"/>
</dbReference>
<dbReference type="InterPro" id="IPR047984">
    <property type="entry name" value="XylE-like"/>
</dbReference>
<evidence type="ECO:0000256" key="8">
    <source>
        <dbReference type="RuleBase" id="RU003346"/>
    </source>
</evidence>
<dbReference type="InterPro" id="IPR036259">
    <property type="entry name" value="MFS_trans_sf"/>
</dbReference>
<keyword evidence="12" id="KW-1185">Reference proteome</keyword>
<dbReference type="RefSeq" id="WP_258902599.1">
    <property type="nucleotide sequence ID" value="NZ_CP103141.1"/>
</dbReference>
<dbReference type="PRINTS" id="PR00171">
    <property type="entry name" value="SUGRTRNSPORT"/>
</dbReference>
<keyword evidence="4" id="KW-1003">Cell membrane</keyword>
<dbReference type="InterPro" id="IPR050814">
    <property type="entry name" value="Myo-inositol_Transporter"/>
</dbReference>
<dbReference type="PANTHER" id="PTHR48020">
    <property type="entry name" value="PROTON MYO-INOSITOL COTRANSPORTER"/>
    <property type="match status" value="1"/>
</dbReference>
<evidence type="ECO:0000313" key="12">
    <source>
        <dbReference type="Proteomes" id="UP001060104"/>
    </source>
</evidence>
<evidence type="ECO:0000256" key="1">
    <source>
        <dbReference type="ARBA" id="ARBA00004651"/>
    </source>
</evidence>
<evidence type="ECO:0000259" key="10">
    <source>
        <dbReference type="PROSITE" id="PS50850"/>
    </source>
</evidence>
<accession>A0ABY5T4J5</accession>
<feature type="transmembrane region" description="Helical" evidence="9">
    <location>
        <begin position="78"/>
        <end position="98"/>
    </location>
</feature>